<protein>
    <submittedName>
        <fullName evidence="7">Pentachlorophenol 4-monooxygenase</fullName>
    </submittedName>
</protein>
<dbReference type="SUPFAM" id="SSF51905">
    <property type="entry name" value="FAD/NAD(P)-binding domain"/>
    <property type="match status" value="1"/>
</dbReference>
<sequence length="566" mass="62175">MPLPPTTDVLIVGGGPVGLLTGVGLTQQDVDCLVIEKRERDAQASFGRATTLYPRSLELLEQLDLTSAVLQEGFVARASTNYKDGVRANERGWNGMFNHCKASFHDYALNIRQRYSEDVFRSRYESYGKAVWFGWKLLRYEVDQTSGDDYNITAVLGHEGQGESRVRCKYLLGADGGASSVRQLSNISLDVDPTTYEWIRIDGKINTDMPDADIGFASIETPHHGNILWVKLDHDAHRIGYALTPSILAKYPNGITQAEAVQEAVEGMKPFQFHIERLDWWTHYKIRQSVAKTLQKDDFVLLGGDAAHTHSSGFAQGMNTGVHDATNLVWKLAGTIKGWYKPEVLSTYASERRAAAQKLIQIDREAAATISGDIPARYEGLGASADEVLMKVWTDNIAFNLGLGVSYGPSIINHPPTKTTLQCGVRSPDALIRAPGPNVPIRLHDVLFRNGPRGCWSVVVYAGNPNQTRTIFPTLRQKLSKLEARHRGLLQLVTLLARTAGSGWMATGGPPLGKFYFDSNGMAHSEFGVDEASGALVVIRPDGILGFATGLDNPQGVDDFFGQFIN</sequence>
<proteinExistence type="inferred from homology"/>
<dbReference type="InterPro" id="IPR038220">
    <property type="entry name" value="PHOX_C_sf"/>
</dbReference>
<dbReference type="Pfam" id="PF01494">
    <property type="entry name" value="FAD_binding_3"/>
    <property type="match status" value="1"/>
</dbReference>
<dbReference type="Gene3D" id="3.40.30.20">
    <property type="match status" value="1"/>
</dbReference>
<dbReference type="SUPFAM" id="SSF54373">
    <property type="entry name" value="FAD-linked reductases, C-terminal domain"/>
    <property type="match status" value="1"/>
</dbReference>
<dbReference type="Proteomes" id="UP000699042">
    <property type="component" value="Unassembled WGS sequence"/>
</dbReference>
<keyword evidence="2" id="KW-0285">Flavoprotein</keyword>
<dbReference type="AlphaFoldDB" id="A0A9P7R8V7"/>
<evidence type="ECO:0000256" key="3">
    <source>
        <dbReference type="ARBA" id="ARBA00022827"/>
    </source>
</evidence>
<reference evidence="7" key="1">
    <citation type="submission" date="2021-05" db="EMBL/GenBank/DDBJ databases">
        <title>Comparative genomics of three Colletotrichum scovillei strains and genetic complementation revealed genes involved fungal growth and virulence on chili pepper.</title>
        <authorList>
            <person name="Hsieh D.-K."/>
            <person name="Chuang S.-C."/>
            <person name="Chen C.-Y."/>
            <person name="Chao Y.-T."/>
            <person name="Lu M.-Y.J."/>
            <person name="Lee M.-H."/>
            <person name="Shih M.-C."/>
        </authorList>
    </citation>
    <scope>NUCLEOTIDE SEQUENCE</scope>
    <source>
        <strain evidence="7">Coll-153</strain>
    </source>
</reference>
<evidence type="ECO:0000256" key="2">
    <source>
        <dbReference type="ARBA" id="ARBA00022630"/>
    </source>
</evidence>
<evidence type="ECO:0000256" key="4">
    <source>
        <dbReference type="ARBA" id="ARBA00023002"/>
    </source>
</evidence>
<dbReference type="SUPFAM" id="SSF52833">
    <property type="entry name" value="Thioredoxin-like"/>
    <property type="match status" value="1"/>
</dbReference>
<dbReference type="InterPro" id="IPR036249">
    <property type="entry name" value="Thioredoxin-like_sf"/>
</dbReference>
<dbReference type="PANTHER" id="PTHR43004:SF5">
    <property type="entry name" value="FAD-BINDING DOMAIN-CONTAINING PROTEIN"/>
    <property type="match status" value="1"/>
</dbReference>
<evidence type="ECO:0000313" key="8">
    <source>
        <dbReference type="Proteomes" id="UP000699042"/>
    </source>
</evidence>
<keyword evidence="8" id="KW-1185">Reference proteome</keyword>
<dbReference type="InterPro" id="IPR012941">
    <property type="entry name" value="Phe_hydrox_C_dim_dom"/>
</dbReference>
<name>A0A9P7R8V7_9PEZI</name>
<comment type="similarity">
    <text evidence="1">Belongs to the PheA/TfdB FAD monooxygenase family.</text>
</comment>
<dbReference type="PRINTS" id="PR00420">
    <property type="entry name" value="RNGMNOXGNASE"/>
</dbReference>
<dbReference type="Gene3D" id="3.50.50.60">
    <property type="entry name" value="FAD/NAD(P)-binding domain"/>
    <property type="match status" value="1"/>
</dbReference>
<dbReference type="InterPro" id="IPR002938">
    <property type="entry name" value="FAD-bd"/>
</dbReference>
<evidence type="ECO:0000259" key="5">
    <source>
        <dbReference type="Pfam" id="PF01494"/>
    </source>
</evidence>
<feature type="domain" description="FAD-binding" evidence="5">
    <location>
        <begin position="7"/>
        <end position="361"/>
    </location>
</feature>
<gene>
    <name evidence="7" type="ORF">JMJ77_000121</name>
</gene>
<dbReference type="InterPro" id="IPR050641">
    <property type="entry name" value="RIFMO-like"/>
</dbReference>
<feature type="domain" description="Phenol hydroxylase-like C-terminal dimerisation" evidence="6">
    <location>
        <begin position="518"/>
        <end position="565"/>
    </location>
</feature>
<dbReference type="GO" id="GO:0071949">
    <property type="term" value="F:FAD binding"/>
    <property type="evidence" value="ECO:0007669"/>
    <property type="project" value="InterPro"/>
</dbReference>
<organism evidence="7 8">
    <name type="scientific">Colletotrichum scovillei</name>
    <dbReference type="NCBI Taxonomy" id="1209932"/>
    <lineage>
        <taxon>Eukaryota</taxon>
        <taxon>Fungi</taxon>
        <taxon>Dikarya</taxon>
        <taxon>Ascomycota</taxon>
        <taxon>Pezizomycotina</taxon>
        <taxon>Sordariomycetes</taxon>
        <taxon>Hypocreomycetidae</taxon>
        <taxon>Glomerellales</taxon>
        <taxon>Glomerellaceae</taxon>
        <taxon>Colletotrichum</taxon>
        <taxon>Colletotrichum acutatum species complex</taxon>
    </lineage>
</organism>
<comment type="caution">
    <text evidence="7">The sequence shown here is derived from an EMBL/GenBank/DDBJ whole genome shotgun (WGS) entry which is preliminary data.</text>
</comment>
<evidence type="ECO:0000313" key="7">
    <source>
        <dbReference type="EMBL" id="KAG7053028.1"/>
    </source>
</evidence>
<accession>A0A9P7R8V7</accession>
<keyword evidence="4" id="KW-0560">Oxidoreductase</keyword>
<dbReference type="EMBL" id="JAESDN010000003">
    <property type="protein sequence ID" value="KAG7053028.1"/>
    <property type="molecule type" value="Genomic_DNA"/>
</dbReference>
<dbReference type="GO" id="GO:0016709">
    <property type="term" value="F:oxidoreductase activity, acting on paired donors, with incorporation or reduction of molecular oxygen, NAD(P)H as one donor, and incorporation of one atom of oxygen"/>
    <property type="evidence" value="ECO:0007669"/>
    <property type="project" value="UniProtKB-ARBA"/>
</dbReference>
<dbReference type="OrthoDB" id="1716816at2759"/>
<dbReference type="InterPro" id="IPR036188">
    <property type="entry name" value="FAD/NAD-bd_sf"/>
</dbReference>
<evidence type="ECO:0000259" key="6">
    <source>
        <dbReference type="Pfam" id="PF07976"/>
    </source>
</evidence>
<dbReference type="Pfam" id="PF07976">
    <property type="entry name" value="Phe_hydrox_dim"/>
    <property type="match status" value="1"/>
</dbReference>
<dbReference type="Gene3D" id="3.30.9.10">
    <property type="entry name" value="D-Amino Acid Oxidase, subunit A, domain 2"/>
    <property type="match status" value="1"/>
</dbReference>
<keyword evidence="3" id="KW-0274">FAD</keyword>
<evidence type="ECO:0000256" key="1">
    <source>
        <dbReference type="ARBA" id="ARBA00007801"/>
    </source>
</evidence>
<dbReference type="PANTHER" id="PTHR43004">
    <property type="entry name" value="TRK SYSTEM POTASSIUM UPTAKE PROTEIN"/>
    <property type="match status" value="1"/>
</dbReference>